<gene>
    <name evidence="2" type="ORF">HM1_3003</name>
</gene>
<evidence type="ECO:0000313" key="3">
    <source>
        <dbReference type="Proteomes" id="UP000008550"/>
    </source>
</evidence>
<dbReference type="GO" id="GO:0015668">
    <property type="term" value="F:type III site-specific deoxyribonuclease activity"/>
    <property type="evidence" value="ECO:0007669"/>
    <property type="project" value="InterPro"/>
</dbReference>
<dbReference type="InterPro" id="IPR027417">
    <property type="entry name" value="P-loop_NTPase"/>
</dbReference>
<name>B0TDI7_HELMI</name>
<dbReference type="SUPFAM" id="SSF52540">
    <property type="entry name" value="P-loop containing nucleoside triphosphate hydrolases"/>
    <property type="match status" value="1"/>
</dbReference>
<dbReference type="Pfam" id="PF19778">
    <property type="entry name" value="RE_endonuc"/>
    <property type="match status" value="1"/>
</dbReference>
<proteinExistence type="predicted"/>
<feature type="domain" description="Helicase ATP-binding" evidence="1">
    <location>
        <begin position="66"/>
        <end position="280"/>
    </location>
</feature>
<dbReference type="REBASE" id="17187">
    <property type="entry name" value="HmoORF3004P"/>
</dbReference>
<dbReference type="SMART" id="SM00487">
    <property type="entry name" value="DEXDc"/>
    <property type="match status" value="1"/>
</dbReference>
<dbReference type="STRING" id="498761.HM1_3003"/>
<dbReference type="HOGENOM" id="CLU_011799_0_0_9"/>
<protein>
    <submittedName>
        <fullName evidence="2">Type iii restriction enzyme, res subunit</fullName>
    </submittedName>
</protein>
<dbReference type="InterPro" id="IPR050742">
    <property type="entry name" value="Helicase_Restrict-Modif_Enz"/>
</dbReference>
<reference evidence="2 3" key="1">
    <citation type="journal article" date="2008" name="J. Bacteriol.">
        <title>The genome of Heliobacterium modesticaldum, a phototrophic representative of the Firmicutes containing the simplest photosynthetic apparatus.</title>
        <authorList>
            <person name="Sattley W.M."/>
            <person name="Madigan M.T."/>
            <person name="Swingley W.D."/>
            <person name="Cheung P.C."/>
            <person name="Clocksin K.M."/>
            <person name="Conrad A.L."/>
            <person name="Dejesa L.C."/>
            <person name="Honchak B.M."/>
            <person name="Jung D.O."/>
            <person name="Karbach L.E."/>
            <person name="Kurdoglu A."/>
            <person name="Lahiri S."/>
            <person name="Mastrian S.D."/>
            <person name="Page L.E."/>
            <person name="Taylor H.L."/>
            <person name="Wang Z.T."/>
            <person name="Raymond J."/>
            <person name="Chen M."/>
            <person name="Blankenship R.E."/>
            <person name="Touchman J.W."/>
        </authorList>
    </citation>
    <scope>NUCLEOTIDE SEQUENCE [LARGE SCALE GENOMIC DNA]</scope>
    <source>
        <strain evidence="3">ATCC 51547 / Ice1</strain>
    </source>
</reference>
<dbReference type="InterPro" id="IPR006935">
    <property type="entry name" value="Helicase/UvrB_N"/>
</dbReference>
<dbReference type="PANTHER" id="PTHR47396">
    <property type="entry name" value="TYPE I RESTRICTION ENZYME ECOKI R PROTEIN"/>
    <property type="match status" value="1"/>
</dbReference>
<dbReference type="GO" id="GO:0003677">
    <property type="term" value="F:DNA binding"/>
    <property type="evidence" value="ECO:0007669"/>
    <property type="project" value="InterPro"/>
</dbReference>
<dbReference type="Pfam" id="PF04851">
    <property type="entry name" value="ResIII"/>
    <property type="match status" value="1"/>
</dbReference>
<dbReference type="AlphaFoldDB" id="B0TDI7"/>
<organism evidence="2 3">
    <name type="scientific">Heliobacterium modesticaldum (strain ATCC 51547 / Ice1)</name>
    <dbReference type="NCBI Taxonomy" id="498761"/>
    <lineage>
        <taxon>Bacteria</taxon>
        <taxon>Bacillati</taxon>
        <taxon>Bacillota</taxon>
        <taxon>Clostridia</taxon>
        <taxon>Eubacteriales</taxon>
        <taxon>Heliobacteriaceae</taxon>
        <taxon>Heliomicrobium</taxon>
    </lineage>
</organism>
<accession>B0TDI7</accession>
<evidence type="ECO:0000259" key="1">
    <source>
        <dbReference type="SMART" id="SM00487"/>
    </source>
</evidence>
<keyword evidence="3" id="KW-1185">Reference proteome</keyword>
<dbReference type="InterPro" id="IPR014001">
    <property type="entry name" value="Helicase_ATP-bd"/>
</dbReference>
<dbReference type="EMBL" id="CP000930">
    <property type="protein sequence ID" value="ABZ85512.1"/>
    <property type="molecule type" value="Genomic_DNA"/>
</dbReference>
<dbReference type="Proteomes" id="UP000008550">
    <property type="component" value="Chromosome"/>
</dbReference>
<dbReference type="KEGG" id="hmo:HM1_3003"/>
<dbReference type="PANTHER" id="PTHR47396:SF1">
    <property type="entry name" value="ATP-DEPENDENT HELICASE IRC3-RELATED"/>
    <property type="match status" value="1"/>
</dbReference>
<dbReference type="GO" id="GO:0005524">
    <property type="term" value="F:ATP binding"/>
    <property type="evidence" value="ECO:0007669"/>
    <property type="project" value="InterPro"/>
</dbReference>
<dbReference type="Gene3D" id="3.40.50.300">
    <property type="entry name" value="P-loop containing nucleotide triphosphate hydrolases"/>
    <property type="match status" value="2"/>
</dbReference>
<dbReference type="GO" id="GO:0005829">
    <property type="term" value="C:cytosol"/>
    <property type="evidence" value="ECO:0007669"/>
    <property type="project" value="TreeGrafter"/>
</dbReference>
<dbReference type="eggNOG" id="COG3587">
    <property type="taxonomic scope" value="Bacteria"/>
</dbReference>
<evidence type="ECO:0000313" key="2">
    <source>
        <dbReference type="EMBL" id="ABZ85512.1"/>
    </source>
</evidence>
<dbReference type="InterPro" id="IPR045572">
    <property type="entry name" value="RE_endonuc_C"/>
</dbReference>
<sequence length="1022" mass="118573">MMTNRIAFQFDDKLGYQKDAVNSVVNLFKGVSRHDDGTIYRQLQRMKKLVEGDPVRNPQLVSPARLLHNLREVQQKNKLFTDHELKGNNFTIEMETGTGKTYVYLRTILELYRAYGFTKFMIVVPTIAIRKGVEKTMAMLREHFKGIYDGLDIMNHAFVYDSKNLKKISSSFVETRDLSIVVMNIQAFNKDSNKIRQSDEYGQILWEDIRYIHPIVIIDEPQKIEGTAKKKSASLEAIEGIDPLFVLRYSATHKSRYNQVYKLDSFDAYQKDLVKKIQVKTVHGAIPKDFPYVRYVEFTKDLFAKIELFCVEQGGQIRKKQVKVRGGDSLFECSGNLDQYKNMFVMEDPHKLKKLKISKWDDILELAVGENNADISEEETIRIQIRLAIKSHLEKQYKILKSGRKIKVLTLFFIDAVNKYRDTSSPDGRGEYLRIFDEEYSKIITDKKGKQLFVEYPELFKDYKNVHKVREGYFAVDKHKNAVEIEDWDKVMDEDKLKAKSQEDIDRGIELILEKKDELISFEEPLAFIFSHSALREGWDNPNVFTLCTLKKGGSDIAKKQEIGRGLRLSVDIEGTRCTDKTINELTVIANDYYDQFAAALQKDFNEQAGFNKEEVTIDVIHASLRNAGIPENKIIDLTEPLRKELIEQNIINKEGMLTKDAKKIEAITFIHETLQEHSIMIKKAFIEAMQAKGSKKILIKNGDEEPIENGAHSYISEEQFEQLLKELGKRMSQRTLYQVNIDSDAFIEESARELNELLRFKRVLYEYNIETGKAEFDEQKKFRLSESVQQTFFSEPEGLDLQKSQFEIINYIMYHTLLPRLAIYRIISKLEKATLLKNQDILDVVTQKIKEKRTEFMAKGVVRYEAIDGYVFDESTIFEADSIDMGMLEDVASLVFQTSADKGRAVHKYYKFDSDGELQFAKRLEEDEKVLLYTKIKKGGFVIDTPYGEYSPDWAVIRKGEDDQARLFFIVETKIDKEDKDLNEVEKTKIKCGKLHFKAVAQDVQFKQAKNYDDFLLKITV</sequence>